<dbReference type="InterPro" id="IPR011032">
    <property type="entry name" value="GroES-like_sf"/>
</dbReference>
<accession>A0A2N7VX43</accession>
<dbReference type="Gene3D" id="3.40.50.720">
    <property type="entry name" value="NAD(P)-binding Rossmann-like Domain"/>
    <property type="match status" value="1"/>
</dbReference>
<dbReference type="InterPro" id="IPR036291">
    <property type="entry name" value="NAD(P)-bd_dom_sf"/>
</dbReference>
<gene>
    <name evidence="2" type="ORF">C0Z18_07690</name>
</gene>
<dbReference type="EMBL" id="PNYA01000005">
    <property type="protein sequence ID" value="PMS21721.1"/>
    <property type="molecule type" value="Genomic_DNA"/>
</dbReference>
<dbReference type="PANTHER" id="PTHR45033">
    <property type="match status" value="1"/>
</dbReference>
<dbReference type="InterPro" id="IPR013154">
    <property type="entry name" value="ADH-like_N"/>
</dbReference>
<reference evidence="2 3" key="1">
    <citation type="submission" date="2018-01" db="EMBL/GenBank/DDBJ databases">
        <title>Whole genome analyses suggest that Burkholderia sensu lato contains two further novel genera in the rhizoxinica-symbiotica group Mycetohabitans gen. nov., and Trinickia gen. nov.: implications for the evolution of diazotrophy and nodulation in the Burkholderiaceae.</title>
        <authorList>
            <person name="Estrada-de los Santos P."/>
            <person name="Palmer M."/>
            <person name="Chavez-Ramirez B."/>
            <person name="Beukes C."/>
            <person name="Steenkamp E.T."/>
            <person name="Hirsch A.M."/>
            <person name="Manyaka P."/>
            <person name="Maluk M."/>
            <person name="Lafos M."/>
            <person name="Crook M."/>
            <person name="Gross E."/>
            <person name="Simon M.F."/>
            <person name="Bueno dos Reis Junior F."/>
            <person name="Poole P.S."/>
            <person name="Venter S.N."/>
            <person name="James E.K."/>
        </authorList>
    </citation>
    <scope>NUCLEOTIDE SEQUENCE [LARGE SCALE GENOMIC DNA]</scope>
    <source>
        <strain evidence="2 3">GIMN1.004</strain>
    </source>
</reference>
<dbReference type="Proteomes" id="UP000235616">
    <property type="component" value="Unassembled WGS sequence"/>
</dbReference>
<organism evidence="2 3">
    <name type="scientific">Trinickia dabaoshanensis</name>
    <dbReference type="NCBI Taxonomy" id="564714"/>
    <lineage>
        <taxon>Bacteria</taxon>
        <taxon>Pseudomonadati</taxon>
        <taxon>Pseudomonadota</taxon>
        <taxon>Betaproteobacteria</taxon>
        <taxon>Burkholderiales</taxon>
        <taxon>Burkholderiaceae</taxon>
        <taxon>Trinickia</taxon>
    </lineage>
</organism>
<evidence type="ECO:0000313" key="2">
    <source>
        <dbReference type="EMBL" id="PMS21721.1"/>
    </source>
</evidence>
<evidence type="ECO:0000313" key="3">
    <source>
        <dbReference type="Proteomes" id="UP000235616"/>
    </source>
</evidence>
<dbReference type="AlphaFoldDB" id="A0A2N7VX43"/>
<dbReference type="CDD" id="cd08276">
    <property type="entry name" value="MDR7"/>
    <property type="match status" value="1"/>
</dbReference>
<dbReference type="OrthoDB" id="9787435at2"/>
<evidence type="ECO:0000259" key="1">
    <source>
        <dbReference type="SMART" id="SM00829"/>
    </source>
</evidence>
<dbReference type="SMART" id="SM00829">
    <property type="entry name" value="PKS_ER"/>
    <property type="match status" value="1"/>
</dbReference>
<comment type="caution">
    <text evidence="2">The sequence shown here is derived from an EMBL/GenBank/DDBJ whole genome shotgun (WGS) entry which is preliminary data.</text>
</comment>
<dbReference type="SUPFAM" id="SSF50129">
    <property type="entry name" value="GroES-like"/>
    <property type="match status" value="1"/>
</dbReference>
<dbReference type="InterPro" id="IPR052711">
    <property type="entry name" value="Zinc_ADH-like"/>
</dbReference>
<dbReference type="GO" id="GO:0016491">
    <property type="term" value="F:oxidoreductase activity"/>
    <property type="evidence" value="ECO:0007669"/>
    <property type="project" value="InterPro"/>
</dbReference>
<sequence length="338" mass="35927">MKQWIAAQPGARHLTLQTMPVPTPGEHEVLVRVDAVSLNYRDIGVIEGTELSADMPFPLTPGSDLAGRVVSAGARVTRFREADAVLGTFWAGWIDGDCPQHARVLGGSLPGVLAQYVVLHEDWLVHAPRTLDAVRASTLPCAGLTAWFALVENTGLRAGQTVLVQGTGGVALFGLQLARAHGANVIVTSGSGEKRRRALELGASHVIDRTSGLPWEVQAREYTGGRGVDHIFELVGGENLAASLRAVRQGGRISLIGVLGEHAMTFPSVPAFLTRSVIQGIGVGHRRALEELVRAVDTVALQPVVDACYRFDQLPEAFEHLKRGAFGKIVVDVGSAAA</sequence>
<dbReference type="PANTHER" id="PTHR45033:SF2">
    <property type="entry name" value="ZINC-TYPE ALCOHOL DEHYDROGENASE-LIKE PROTEIN C1773.06C"/>
    <property type="match status" value="1"/>
</dbReference>
<dbReference type="Gene3D" id="3.90.180.10">
    <property type="entry name" value="Medium-chain alcohol dehydrogenases, catalytic domain"/>
    <property type="match status" value="1"/>
</dbReference>
<keyword evidence="3" id="KW-1185">Reference proteome</keyword>
<feature type="domain" description="Enoyl reductase (ER)" evidence="1">
    <location>
        <begin position="10"/>
        <end position="331"/>
    </location>
</feature>
<proteinExistence type="predicted"/>
<dbReference type="InterPro" id="IPR013149">
    <property type="entry name" value="ADH-like_C"/>
</dbReference>
<dbReference type="Pfam" id="PF08240">
    <property type="entry name" value="ADH_N"/>
    <property type="match status" value="1"/>
</dbReference>
<dbReference type="SUPFAM" id="SSF51735">
    <property type="entry name" value="NAD(P)-binding Rossmann-fold domains"/>
    <property type="match status" value="1"/>
</dbReference>
<protein>
    <submittedName>
        <fullName evidence="2">Alcohol dehydrogenase</fullName>
    </submittedName>
</protein>
<dbReference type="Pfam" id="PF00107">
    <property type="entry name" value="ADH_zinc_N"/>
    <property type="match status" value="1"/>
</dbReference>
<name>A0A2N7VX43_9BURK</name>
<dbReference type="InterPro" id="IPR020843">
    <property type="entry name" value="ER"/>
</dbReference>